<dbReference type="HOGENOM" id="CLU_2104651_0_0_0"/>
<feature type="transmembrane region" description="Helical" evidence="2">
    <location>
        <begin position="25"/>
        <end position="45"/>
    </location>
</feature>
<proteinExistence type="predicted"/>
<sequence length="115" mass="12923">MPTRECVSSNLVQKNASPQVKAGKLLPALMLLLFCVLCTWLGLMASAPYSSAKQWHEANEKLYQQLQTLRLQNQRRELELQALQTPAGIERAARELGYLRPNEYTLRLPSNSGAP</sequence>
<reference evidence="4" key="1">
    <citation type="submission" date="2013-03" db="EMBL/GenBank/DDBJ databases">
        <title>Genome sequence of Chthonomonas calidirosea, the first sequenced genome from the Armatimonadetes phylum (formally candidate division OP10).</title>
        <authorList>
            <person name="Lee K.C.Y."/>
            <person name="Morgan X.C."/>
            <person name="Dunfield P.F."/>
            <person name="Tamas I."/>
            <person name="Houghton K.M."/>
            <person name="Vyssotski M."/>
            <person name="Ryan J.L.J."/>
            <person name="Lagutin K."/>
            <person name="McDonald I.R."/>
            <person name="Stott M.B."/>
        </authorList>
    </citation>
    <scope>NUCLEOTIDE SEQUENCE [LARGE SCALE GENOMIC DNA]</scope>
    <source>
        <strain evidence="4">DSM 23976 / ICMP 18418 / T49</strain>
    </source>
</reference>
<dbReference type="RefSeq" id="WP_016483525.1">
    <property type="nucleotide sequence ID" value="NC_021487.1"/>
</dbReference>
<dbReference type="Proteomes" id="UP000014227">
    <property type="component" value="Chromosome I"/>
</dbReference>
<keyword evidence="2" id="KW-1133">Transmembrane helix</keyword>
<dbReference type="PATRIC" id="fig|1303518.3.peg.2282"/>
<accession>S0EZR1</accession>
<dbReference type="Pfam" id="PF04977">
    <property type="entry name" value="DivIC"/>
    <property type="match status" value="1"/>
</dbReference>
<keyword evidence="1" id="KW-0175">Coiled coil</keyword>
<keyword evidence="2" id="KW-0812">Transmembrane</keyword>
<evidence type="ECO:0000313" key="4">
    <source>
        <dbReference type="Proteomes" id="UP000014227"/>
    </source>
</evidence>
<name>S0EZR1_CHTCT</name>
<evidence type="ECO:0000313" key="3">
    <source>
        <dbReference type="EMBL" id="CCW36004.1"/>
    </source>
</evidence>
<feature type="coiled-coil region" evidence="1">
    <location>
        <begin position="52"/>
        <end position="79"/>
    </location>
</feature>
<keyword evidence="2" id="KW-0472">Membrane</keyword>
<dbReference type="STRING" id="454171.CP488_01896"/>
<protein>
    <submittedName>
        <fullName evidence="3">Septum formation initiator</fullName>
    </submittedName>
</protein>
<dbReference type="eggNOG" id="COG2919">
    <property type="taxonomic scope" value="Bacteria"/>
</dbReference>
<evidence type="ECO:0000256" key="1">
    <source>
        <dbReference type="SAM" id="Coils"/>
    </source>
</evidence>
<organism evidence="3 4">
    <name type="scientific">Chthonomonas calidirosea (strain DSM 23976 / ICMP 18418 / T49)</name>
    <dbReference type="NCBI Taxonomy" id="1303518"/>
    <lineage>
        <taxon>Bacteria</taxon>
        <taxon>Bacillati</taxon>
        <taxon>Armatimonadota</taxon>
        <taxon>Chthonomonadia</taxon>
        <taxon>Chthonomonadales</taxon>
        <taxon>Chthonomonadaceae</taxon>
        <taxon>Chthonomonas</taxon>
    </lineage>
</organism>
<evidence type="ECO:0000256" key="2">
    <source>
        <dbReference type="SAM" id="Phobius"/>
    </source>
</evidence>
<gene>
    <name evidence="3" type="ORF">CCALI_02197</name>
</gene>
<dbReference type="EMBL" id="HF951689">
    <property type="protein sequence ID" value="CCW36004.1"/>
    <property type="molecule type" value="Genomic_DNA"/>
</dbReference>
<keyword evidence="4" id="KW-1185">Reference proteome</keyword>
<dbReference type="InParanoid" id="S0EZR1"/>
<dbReference type="InterPro" id="IPR007060">
    <property type="entry name" value="FtsL/DivIC"/>
</dbReference>
<dbReference type="AlphaFoldDB" id="S0EZR1"/>
<dbReference type="KEGG" id="ccz:CCALI_02197"/>